<feature type="signal peptide" evidence="1">
    <location>
        <begin position="1"/>
        <end position="26"/>
    </location>
</feature>
<dbReference type="AlphaFoldDB" id="A0A8H9IDM1"/>
<accession>A0A8H9IDM1</accession>
<reference evidence="2" key="1">
    <citation type="journal article" date="2014" name="Int. J. Syst. Evol. Microbiol.">
        <title>Complete genome sequence of Corynebacterium casei LMG S-19264T (=DSM 44701T), isolated from a smear-ripened cheese.</title>
        <authorList>
            <consortium name="US DOE Joint Genome Institute (JGI-PGF)"/>
            <person name="Walter F."/>
            <person name="Albersmeier A."/>
            <person name="Kalinowski J."/>
            <person name="Ruckert C."/>
        </authorList>
    </citation>
    <scope>NUCLEOTIDE SEQUENCE</scope>
    <source>
        <strain evidence="2">KCTC 32337</strain>
    </source>
</reference>
<proteinExistence type="predicted"/>
<evidence type="ECO:0000313" key="3">
    <source>
        <dbReference type="Proteomes" id="UP000622604"/>
    </source>
</evidence>
<evidence type="ECO:0000313" key="2">
    <source>
        <dbReference type="EMBL" id="GGZ81110.1"/>
    </source>
</evidence>
<organism evidence="2 3">
    <name type="scientific">Paraglaciecola chathamensis</name>
    <dbReference type="NCBI Taxonomy" id="368405"/>
    <lineage>
        <taxon>Bacteria</taxon>
        <taxon>Pseudomonadati</taxon>
        <taxon>Pseudomonadota</taxon>
        <taxon>Gammaproteobacteria</taxon>
        <taxon>Alteromonadales</taxon>
        <taxon>Alteromonadaceae</taxon>
        <taxon>Paraglaciecola</taxon>
    </lineage>
</organism>
<sequence length="168" mass="18635">MGNIRILTSKVVVFIALMCCSISVHAHGFDYSVLRLSIMSEHTLSLTLTSSLDAFRKEVRQHFSKSPYATPEEFNEQLLAHIKKTLLLTGENKQIALGEGAVTLGHETSVVFRSITLPKNLRKITLTNGAVKDIYRHTTKLIVTAESTGTQTHILNKSNGFTATFFVE</sequence>
<dbReference type="Proteomes" id="UP000622604">
    <property type="component" value="Unassembled WGS sequence"/>
</dbReference>
<evidence type="ECO:0000256" key="1">
    <source>
        <dbReference type="SAM" id="SignalP"/>
    </source>
</evidence>
<dbReference type="RefSeq" id="WP_007990790.1">
    <property type="nucleotide sequence ID" value="NZ_BMZC01000018.1"/>
</dbReference>
<dbReference type="EMBL" id="BMZC01000018">
    <property type="protein sequence ID" value="GGZ81110.1"/>
    <property type="molecule type" value="Genomic_DNA"/>
</dbReference>
<keyword evidence="1" id="KW-0732">Signal</keyword>
<feature type="chain" id="PRO_5034537773" evidence="1">
    <location>
        <begin position="27"/>
        <end position="168"/>
    </location>
</feature>
<reference evidence="2" key="2">
    <citation type="submission" date="2020-09" db="EMBL/GenBank/DDBJ databases">
        <authorList>
            <person name="Sun Q."/>
            <person name="Kim S."/>
        </authorList>
    </citation>
    <scope>NUCLEOTIDE SEQUENCE</scope>
    <source>
        <strain evidence="2">KCTC 32337</strain>
    </source>
</reference>
<gene>
    <name evidence="2" type="ORF">GCM10011274_43730</name>
</gene>
<protein>
    <submittedName>
        <fullName evidence="2">Uncharacterized protein</fullName>
    </submittedName>
</protein>
<name>A0A8H9IDM1_9ALTE</name>
<comment type="caution">
    <text evidence="2">The sequence shown here is derived from an EMBL/GenBank/DDBJ whole genome shotgun (WGS) entry which is preliminary data.</text>
</comment>